<feature type="domain" description="PhoH-like protein" evidence="4">
    <location>
        <begin position="55"/>
        <end position="264"/>
    </location>
</feature>
<dbReference type="RefSeq" id="YP_009791460.1">
    <property type="nucleotide sequence ID" value="NC_047839.1"/>
</dbReference>
<dbReference type="InterPro" id="IPR027417">
    <property type="entry name" value="P-loop_NTPase"/>
</dbReference>
<dbReference type="SUPFAM" id="SSF52540">
    <property type="entry name" value="P-loop containing nucleoside triphosphate hydrolases"/>
    <property type="match status" value="1"/>
</dbReference>
<organism evidence="5 6">
    <name type="scientific">Pseudoalteromonas phage J2-1</name>
    <dbReference type="NCBI Taxonomy" id="2023998"/>
    <lineage>
        <taxon>Viruses</taxon>
        <taxon>Duplodnaviria</taxon>
        <taxon>Heunggongvirae</taxon>
        <taxon>Uroviricota</taxon>
        <taxon>Caudoviricetes</taxon>
        <taxon>Qingdaovirus</taxon>
        <taxon>Qingdaovirus J21</taxon>
    </lineage>
</organism>
<dbReference type="GO" id="GO:0005524">
    <property type="term" value="F:ATP binding"/>
    <property type="evidence" value="ECO:0007669"/>
    <property type="project" value="UniProtKB-KW"/>
</dbReference>
<evidence type="ECO:0000313" key="6">
    <source>
        <dbReference type="Proteomes" id="UP000222256"/>
    </source>
</evidence>
<dbReference type="Gene3D" id="3.40.50.300">
    <property type="entry name" value="P-loop containing nucleotide triphosphate hydrolases"/>
    <property type="match status" value="1"/>
</dbReference>
<dbReference type="Pfam" id="PF02562">
    <property type="entry name" value="PhoH"/>
    <property type="match status" value="1"/>
</dbReference>
<dbReference type="EMBL" id="MF370964">
    <property type="protein sequence ID" value="ASU03319.1"/>
    <property type="molecule type" value="Genomic_DNA"/>
</dbReference>
<evidence type="ECO:0000256" key="1">
    <source>
        <dbReference type="ARBA" id="ARBA00022741"/>
    </source>
</evidence>
<evidence type="ECO:0000256" key="3">
    <source>
        <dbReference type="SAM" id="MobiDB-lite"/>
    </source>
</evidence>
<dbReference type="Proteomes" id="UP000222256">
    <property type="component" value="Segment"/>
</dbReference>
<dbReference type="InterPro" id="IPR003714">
    <property type="entry name" value="PhoH"/>
</dbReference>
<dbReference type="InterPro" id="IPR051451">
    <property type="entry name" value="PhoH2-like"/>
</dbReference>
<dbReference type="PANTHER" id="PTHR30473">
    <property type="entry name" value="PROTEIN PHOH"/>
    <property type="match status" value="1"/>
</dbReference>
<dbReference type="KEGG" id="vg:54981642"/>
<keyword evidence="6" id="KW-1185">Reference proteome</keyword>
<sequence>MARKKRNKGNNTQSVTRHPNRVDKHTSRTQKGMKDIAEDHKVNNESYSLDWFSPTEGQQDVIRSMIENELTLVQASSGSGKSTTVIWQALKDLKSGYYKSILFVKTPNESSDDLIGFLPSSAEDKLSVHFEATRSVFHQFMTKEKLVMEEKKGRINFKIPNFIQGATFENTLMILDESQSLSPNTMKLVMERVGKGSKIVVCADKRQRYSYRKREDGFTNFVNMVTAVDEDGRYSNVDTIGYVEMPASANMRSDLSRLIVTLYEEDDE</sequence>
<dbReference type="GeneID" id="54981642"/>
<keyword evidence="2" id="KW-0067">ATP-binding</keyword>
<proteinExistence type="predicted"/>
<evidence type="ECO:0000256" key="2">
    <source>
        <dbReference type="ARBA" id="ARBA00022840"/>
    </source>
</evidence>
<protein>
    <submittedName>
        <fullName evidence="5">PhoH family protein</fullName>
    </submittedName>
</protein>
<reference evidence="5 6" key="1">
    <citation type="submission" date="2017-06" db="EMBL/GenBank/DDBJ databases">
        <title>A Novel Lytic Pseudoalteromonas phage Isolated from Qingdao coast of China.</title>
        <authorList>
            <person name="Li H."/>
        </authorList>
    </citation>
    <scope>NUCLEOTIDE SEQUENCE [LARGE SCALE GENOMIC DNA]</scope>
</reference>
<evidence type="ECO:0000313" key="5">
    <source>
        <dbReference type="EMBL" id="ASU03319.1"/>
    </source>
</evidence>
<feature type="compositionally biased region" description="Basic and acidic residues" evidence="3">
    <location>
        <begin position="20"/>
        <end position="34"/>
    </location>
</feature>
<keyword evidence="1" id="KW-0547">Nucleotide-binding</keyword>
<evidence type="ECO:0000259" key="4">
    <source>
        <dbReference type="Pfam" id="PF02562"/>
    </source>
</evidence>
<dbReference type="PANTHER" id="PTHR30473:SF2">
    <property type="entry name" value="PIN DOMAIN-CONTAINING PROTEIN"/>
    <property type="match status" value="1"/>
</dbReference>
<name>A0A223LIK7_9CAUD</name>
<feature type="region of interest" description="Disordered" evidence="3">
    <location>
        <begin position="1"/>
        <end position="34"/>
    </location>
</feature>
<accession>A0A223LIK7</accession>